<dbReference type="GO" id="GO:0005737">
    <property type="term" value="C:cytoplasm"/>
    <property type="evidence" value="ECO:0007669"/>
    <property type="project" value="UniProtKB-SubCell"/>
</dbReference>
<evidence type="ECO:0000256" key="1">
    <source>
        <dbReference type="ARBA" id="ARBA00006642"/>
    </source>
</evidence>
<organism evidence="16 17">
    <name type="scientific">Thalassospira lucentensis</name>
    <dbReference type="NCBI Taxonomy" id="168935"/>
    <lineage>
        <taxon>Bacteria</taxon>
        <taxon>Pseudomonadati</taxon>
        <taxon>Pseudomonadota</taxon>
        <taxon>Alphaproteobacteria</taxon>
        <taxon>Rhodospirillales</taxon>
        <taxon>Thalassospiraceae</taxon>
        <taxon>Thalassospira</taxon>
    </lineage>
</organism>
<feature type="binding site" evidence="13">
    <location>
        <position position="156"/>
    </location>
    <ligand>
        <name>(S)-2,3,4,5-tetrahydrodipicolinate</name>
        <dbReference type="ChEBI" id="CHEBI:16845"/>
    </ligand>
</feature>
<evidence type="ECO:0000256" key="2">
    <source>
        <dbReference type="ARBA" id="ARBA00022490"/>
    </source>
</evidence>
<evidence type="ECO:0000259" key="14">
    <source>
        <dbReference type="Pfam" id="PF01113"/>
    </source>
</evidence>
<accession>A0A154L8I9</accession>
<evidence type="ECO:0000259" key="15">
    <source>
        <dbReference type="Pfam" id="PF05173"/>
    </source>
</evidence>
<evidence type="ECO:0000256" key="8">
    <source>
        <dbReference type="ARBA" id="ARBA00023154"/>
    </source>
</evidence>
<feature type="binding site" evidence="13">
    <location>
        <begin position="165"/>
        <end position="166"/>
    </location>
    <ligand>
        <name>(S)-2,3,4,5-tetrahydrodipicolinate</name>
        <dbReference type="ChEBI" id="CHEBI:16845"/>
    </ligand>
</feature>
<evidence type="ECO:0000313" key="17">
    <source>
        <dbReference type="Proteomes" id="UP000076335"/>
    </source>
</evidence>
<comment type="subcellular location">
    <subcellularLocation>
        <location evidence="13">Cytoplasm</location>
    </subcellularLocation>
</comment>
<dbReference type="SUPFAM" id="SSF55347">
    <property type="entry name" value="Glyceraldehyde-3-phosphate dehydrogenase-like, C-terminal domain"/>
    <property type="match status" value="1"/>
</dbReference>
<dbReference type="Pfam" id="PF05173">
    <property type="entry name" value="DapB_C"/>
    <property type="match status" value="1"/>
</dbReference>
<dbReference type="NCBIfam" id="TIGR00036">
    <property type="entry name" value="dapB"/>
    <property type="match status" value="1"/>
</dbReference>
<dbReference type="GO" id="GO:0016726">
    <property type="term" value="F:oxidoreductase activity, acting on CH or CH2 groups, NAD or NADP as acceptor"/>
    <property type="evidence" value="ECO:0007669"/>
    <property type="project" value="UniProtKB-UniRule"/>
</dbReference>
<keyword evidence="4 13" id="KW-0521">NADP</keyword>
<comment type="caution">
    <text evidence="16">The sequence shown here is derived from an EMBL/GenBank/DDBJ whole genome shotgun (WGS) entry which is preliminary data.</text>
</comment>
<feature type="binding site" evidence="13">
    <location>
        <position position="51"/>
    </location>
    <ligand>
        <name>NAD(+)</name>
        <dbReference type="ChEBI" id="CHEBI:57540"/>
    </ligand>
</feature>
<dbReference type="PIRSF" id="PIRSF000161">
    <property type="entry name" value="DHPR"/>
    <property type="match status" value="1"/>
</dbReference>
<keyword evidence="6 13" id="KW-0560">Oxidoreductase</keyword>
<dbReference type="Gene3D" id="3.40.50.720">
    <property type="entry name" value="NAD(P)-binding Rossmann-like Domain"/>
    <property type="match status" value="1"/>
</dbReference>
<comment type="catalytic activity">
    <reaction evidence="12 13">
        <text>(S)-2,3,4,5-tetrahydrodipicolinate + NAD(+) + H2O = (2S,4S)-4-hydroxy-2,3,4,5-tetrahydrodipicolinate + NADH + H(+)</text>
        <dbReference type="Rhea" id="RHEA:35323"/>
        <dbReference type="ChEBI" id="CHEBI:15377"/>
        <dbReference type="ChEBI" id="CHEBI:15378"/>
        <dbReference type="ChEBI" id="CHEBI:16845"/>
        <dbReference type="ChEBI" id="CHEBI:57540"/>
        <dbReference type="ChEBI" id="CHEBI:57945"/>
        <dbReference type="ChEBI" id="CHEBI:67139"/>
        <dbReference type="EC" id="1.17.1.8"/>
    </reaction>
</comment>
<comment type="caution">
    <text evidence="13">Lacks conserved residue(s) required for the propagation of feature annotation.</text>
</comment>
<dbReference type="GO" id="GO:0051287">
    <property type="term" value="F:NAD binding"/>
    <property type="evidence" value="ECO:0007669"/>
    <property type="project" value="UniProtKB-UniRule"/>
</dbReference>
<dbReference type="PROSITE" id="PS01298">
    <property type="entry name" value="DAPB"/>
    <property type="match status" value="1"/>
</dbReference>
<keyword evidence="2 13" id="KW-0963">Cytoplasm</keyword>
<reference evidence="16 17" key="1">
    <citation type="submission" date="2015-12" db="EMBL/GenBank/DDBJ databases">
        <title>Genome sequence of Thalassospira lucentensis MCCC 1A02072.</title>
        <authorList>
            <person name="Lu L."/>
            <person name="Lai Q."/>
            <person name="Shao Z."/>
            <person name="Qian P."/>
        </authorList>
    </citation>
    <scope>NUCLEOTIDE SEQUENCE [LARGE SCALE GENOMIC DNA]</scope>
    <source>
        <strain evidence="16 17">MCCC 1A02072</strain>
    </source>
</reference>
<dbReference type="SUPFAM" id="SSF51735">
    <property type="entry name" value="NAD(P)-binding Rossmann-fold domains"/>
    <property type="match status" value="1"/>
</dbReference>
<dbReference type="OrthoDB" id="9790352at2"/>
<dbReference type="EC" id="1.17.1.8" evidence="10 13"/>
<dbReference type="InterPro" id="IPR036291">
    <property type="entry name" value="NAD(P)-bd_dom_sf"/>
</dbReference>
<evidence type="ECO:0000256" key="6">
    <source>
        <dbReference type="ARBA" id="ARBA00023002"/>
    </source>
</evidence>
<comment type="similarity">
    <text evidence="1 13">Belongs to the DapB family.</text>
</comment>
<dbReference type="PANTHER" id="PTHR20836">
    <property type="entry name" value="DIHYDRODIPICOLINATE REDUCTASE"/>
    <property type="match status" value="1"/>
</dbReference>
<dbReference type="InterPro" id="IPR022663">
    <property type="entry name" value="DapB_C"/>
</dbReference>
<dbReference type="Gene3D" id="3.30.360.10">
    <property type="entry name" value="Dihydrodipicolinate Reductase, domain 2"/>
    <property type="match status" value="1"/>
</dbReference>
<dbReference type="Proteomes" id="UP000076335">
    <property type="component" value="Unassembled WGS sequence"/>
</dbReference>
<dbReference type="InterPro" id="IPR022664">
    <property type="entry name" value="DapB_N_CS"/>
</dbReference>
<evidence type="ECO:0000256" key="12">
    <source>
        <dbReference type="ARBA" id="ARBA00049396"/>
    </source>
</evidence>
<evidence type="ECO:0000313" key="16">
    <source>
        <dbReference type="EMBL" id="KZB66843.1"/>
    </source>
</evidence>
<feature type="active site" description="Proton donor/acceptor" evidence="13">
    <location>
        <position position="155"/>
    </location>
</feature>
<feature type="binding site" evidence="13">
    <location>
        <begin position="121"/>
        <end position="124"/>
    </location>
    <ligand>
        <name>NAD(+)</name>
        <dbReference type="ChEBI" id="CHEBI:57540"/>
    </ligand>
</feature>
<evidence type="ECO:0000256" key="3">
    <source>
        <dbReference type="ARBA" id="ARBA00022605"/>
    </source>
</evidence>
<name>A0A154L8I9_9PROT</name>
<dbReference type="GO" id="GO:0009089">
    <property type="term" value="P:lysine biosynthetic process via diaminopimelate"/>
    <property type="evidence" value="ECO:0007669"/>
    <property type="project" value="UniProtKB-UniRule"/>
</dbReference>
<evidence type="ECO:0000256" key="10">
    <source>
        <dbReference type="ARBA" id="ARBA00038983"/>
    </source>
</evidence>
<evidence type="ECO:0000256" key="7">
    <source>
        <dbReference type="ARBA" id="ARBA00023027"/>
    </source>
</evidence>
<dbReference type="InterPro" id="IPR000846">
    <property type="entry name" value="DapB_N"/>
</dbReference>
<dbReference type="GO" id="GO:0019877">
    <property type="term" value="P:diaminopimelate biosynthetic process"/>
    <property type="evidence" value="ECO:0007669"/>
    <property type="project" value="UniProtKB-UniRule"/>
</dbReference>
<dbReference type="RefSeq" id="WP_062950174.1">
    <property type="nucleotide sequence ID" value="NZ_LPVY01000005.1"/>
</dbReference>
<dbReference type="UniPathway" id="UPA00034">
    <property type="reaction ID" value="UER00018"/>
</dbReference>
<dbReference type="Pfam" id="PF01113">
    <property type="entry name" value="DapB_N"/>
    <property type="match status" value="1"/>
</dbReference>
<sequence length="266" mass="27548">MKIGIVGCAGRMGRMLVNETFKTNGCEVGGGTDLPDSPFVGKDVTLIAGLEESGVLVGDDPRALFKAVDAVIDFTAPAATMNHAKLAAETGKILVIGTTGLSNDQKAELKAAAKTATIIFAPNMSVGVNLAFALVEKVAAVLDKDTADIEIVEMHHKHKVDAPSGTALGLGEAAAKGRGVDLDAVSVRSRDGHTGARENGTIGFATLRGGDVVGDHTVVFACEGERIEITHKASSREVFAKGAVRAAKWAEGKKPGLYSMRDVLGL</sequence>
<comment type="pathway">
    <text evidence="9 13">Amino-acid biosynthesis; L-lysine biosynthesis via DAP pathway; (S)-tetrahydrodipicolinate from L-aspartate: step 4/4.</text>
</comment>
<feature type="binding site" evidence="13">
    <location>
        <begin position="97"/>
        <end position="99"/>
    </location>
    <ligand>
        <name>NAD(+)</name>
        <dbReference type="ChEBI" id="CHEBI:57540"/>
    </ligand>
</feature>
<dbReference type="AlphaFoldDB" id="A0A154L8I9"/>
<comment type="catalytic activity">
    <reaction evidence="11 13">
        <text>(S)-2,3,4,5-tetrahydrodipicolinate + NADP(+) + H2O = (2S,4S)-4-hydroxy-2,3,4,5-tetrahydrodipicolinate + NADPH + H(+)</text>
        <dbReference type="Rhea" id="RHEA:35331"/>
        <dbReference type="ChEBI" id="CHEBI:15377"/>
        <dbReference type="ChEBI" id="CHEBI:15378"/>
        <dbReference type="ChEBI" id="CHEBI:16845"/>
        <dbReference type="ChEBI" id="CHEBI:57783"/>
        <dbReference type="ChEBI" id="CHEBI:58349"/>
        <dbReference type="ChEBI" id="CHEBI:67139"/>
        <dbReference type="EC" id="1.17.1.8"/>
    </reaction>
</comment>
<feature type="domain" description="Dihydrodipicolinate reductase N-terminal" evidence="14">
    <location>
        <begin position="1"/>
        <end position="124"/>
    </location>
</feature>
<keyword evidence="5 13" id="KW-0220">Diaminopimelate biosynthesis</keyword>
<feature type="domain" description="Dihydrodipicolinate reductase C-terminal" evidence="15">
    <location>
        <begin position="127"/>
        <end position="264"/>
    </location>
</feature>
<dbReference type="InterPro" id="IPR023940">
    <property type="entry name" value="DHDPR_bac"/>
</dbReference>
<dbReference type="HAMAP" id="MF_00102">
    <property type="entry name" value="DapB"/>
    <property type="match status" value="1"/>
</dbReference>
<comment type="subunit">
    <text evidence="13">Homotetramer.</text>
</comment>
<gene>
    <name evidence="13" type="primary">dapB</name>
    <name evidence="16" type="ORF">AUP42_15045</name>
</gene>
<comment type="function">
    <text evidence="13">Catalyzes the conversion of 4-hydroxy-tetrahydrodipicolinate (HTPA) to tetrahydrodipicolinate.</text>
</comment>
<comment type="caution">
    <text evidence="13">Was originally thought to be a dihydrodipicolinate reductase (DHDPR), catalyzing the conversion of dihydrodipicolinate to tetrahydrodipicolinate. However, it was shown in E.coli that the substrate of the enzymatic reaction is not dihydrodipicolinate (DHDP) but in fact (2S,4S)-4-hydroxy-2,3,4,5-tetrahydrodipicolinic acid (HTPA), the product released by the DapA-catalyzed reaction.</text>
</comment>
<dbReference type="CDD" id="cd02274">
    <property type="entry name" value="DHDPR_N"/>
    <property type="match status" value="1"/>
</dbReference>
<dbReference type="GO" id="GO:0008839">
    <property type="term" value="F:4-hydroxy-tetrahydrodipicolinate reductase"/>
    <property type="evidence" value="ECO:0007669"/>
    <property type="project" value="UniProtKB-UniRule"/>
</dbReference>
<keyword evidence="8 13" id="KW-0457">Lysine biosynthesis</keyword>
<dbReference type="PANTHER" id="PTHR20836:SF0">
    <property type="entry name" value="4-HYDROXY-TETRAHYDRODIPICOLINATE REDUCTASE 1, CHLOROPLASTIC-RELATED"/>
    <property type="match status" value="1"/>
</dbReference>
<evidence type="ECO:0000256" key="4">
    <source>
        <dbReference type="ARBA" id="ARBA00022857"/>
    </source>
</evidence>
<dbReference type="GO" id="GO:0050661">
    <property type="term" value="F:NADP binding"/>
    <property type="evidence" value="ECO:0007669"/>
    <property type="project" value="UniProtKB-UniRule"/>
</dbReference>
<evidence type="ECO:0000256" key="9">
    <source>
        <dbReference type="ARBA" id="ARBA00037922"/>
    </source>
</evidence>
<keyword evidence="7 13" id="KW-0520">NAD</keyword>
<dbReference type="FunFam" id="3.30.360.10:FF:000004">
    <property type="entry name" value="4-hydroxy-tetrahydrodipicolinate reductase"/>
    <property type="match status" value="1"/>
</dbReference>
<feature type="binding site" evidence="13">
    <location>
        <begin position="7"/>
        <end position="12"/>
    </location>
    <ligand>
        <name>NAD(+)</name>
        <dbReference type="ChEBI" id="CHEBI:57540"/>
    </ligand>
</feature>
<dbReference type="EMBL" id="LPVY01000005">
    <property type="protein sequence ID" value="KZB66843.1"/>
    <property type="molecule type" value="Genomic_DNA"/>
</dbReference>
<feature type="active site" description="Proton donor" evidence="13">
    <location>
        <position position="159"/>
    </location>
</feature>
<evidence type="ECO:0000256" key="5">
    <source>
        <dbReference type="ARBA" id="ARBA00022915"/>
    </source>
</evidence>
<evidence type="ECO:0000256" key="13">
    <source>
        <dbReference type="HAMAP-Rule" id="MF_00102"/>
    </source>
</evidence>
<evidence type="ECO:0000256" key="11">
    <source>
        <dbReference type="ARBA" id="ARBA00049080"/>
    </source>
</evidence>
<keyword evidence="3 13" id="KW-0028">Amino-acid biosynthesis</keyword>
<protein>
    <recommendedName>
        <fullName evidence="10 13">4-hydroxy-tetrahydrodipicolinate reductase</fullName>
        <shortName evidence="13">HTPA reductase</shortName>
        <ecNumber evidence="10 13">1.17.1.8</ecNumber>
    </recommendedName>
</protein>
<proteinExistence type="inferred from homology"/>